<dbReference type="EMBL" id="JARKIK010000087">
    <property type="protein sequence ID" value="KAK8724013.1"/>
    <property type="molecule type" value="Genomic_DNA"/>
</dbReference>
<dbReference type="AlphaFoldDB" id="A0AAW0W3G3"/>
<organism evidence="3 4">
    <name type="scientific">Cherax quadricarinatus</name>
    <name type="common">Australian red claw crayfish</name>
    <dbReference type="NCBI Taxonomy" id="27406"/>
    <lineage>
        <taxon>Eukaryota</taxon>
        <taxon>Metazoa</taxon>
        <taxon>Ecdysozoa</taxon>
        <taxon>Arthropoda</taxon>
        <taxon>Crustacea</taxon>
        <taxon>Multicrustacea</taxon>
        <taxon>Malacostraca</taxon>
        <taxon>Eumalacostraca</taxon>
        <taxon>Eucarida</taxon>
        <taxon>Decapoda</taxon>
        <taxon>Pleocyemata</taxon>
        <taxon>Astacidea</taxon>
        <taxon>Parastacoidea</taxon>
        <taxon>Parastacidae</taxon>
        <taxon>Cherax</taxon>
    </lineage>
</organism>
<keyword evidence="1" id="KW-0677">Repeat</keyword>
<feature type="non-terminal residue" evidence="3">
    <location>
        <position position="1"/>
    </location>
</feature>
<name>A0AAW0W3G3_CHEQU</name>
<dbReference type="CDD" id="cd05819">
    <property type="entry name" value="NHL"/>
    <property type="match status" value="1"/>
</dbReference>
<dbReference type="PANTHER" id="PTHR24104:SF25">
    <property type="entry name" value="PROTEIN LIN-41"/>
    <property type="match status" value="1"/>
</dbReference>
<accession>A0AAW0W3G3</accession>
<evidence type="ECO:0000313" key="3">
    <source>
        <dbReference type="EMBL" id="KAK8724013.1"/>
    </source>
</evidence>
<reference evidence="3 4" key="1">
    <citation type="journal article" date="2024" name="BMC Genomics">
        <title>Genome assembly of redclaw crayfish (Cherax quadricarinatus) provides insights into its immune adaptation and hypoxia tolerance.</title>
        <authorList>
            <person name="Liu Z."/>
            <person name="Zheng J."/>
            <person name="Li H."/>
            <person name="Fang K."/>
            <person name="Wang S."/>
            <person name="He J."/>
            <person name="Zhou D."/>
            <person name="Weng S."/>
            <person name="Chi M."/>
            <person name="Gu Z."/>
            <person name="He J."/>
            <person name="Li F."/>
            <person name="Wang M."/>
        </authorList>
    </citation>
    <scope>NUCLEOTIDE SEQUENCE [LARGE SCALE GENOMIC DNA]</scope>
    <source>
        <strain evidence="3">ZL_2023a</strain>
    </source>
</reference>
<proteinExistence type="predicted"/>
<dbReference type="PANTHER" id="PTHR24104">
    <property type="entry name" value="E3 UBIQUITIN-PROTEIN LIGASE NHLRC1-RELATED"/>
    <property type="match status" value="1"/>
</dbReference>
<dbReference type="Pfam" id="PF01436">
    <property type="entry name" value="NHL"/>
    <property type="match status" value="1"/>
</dbReference>
<dbReference type="Gene3D" id="2.120.10.30">
    <property type="entry name" value="TolB, C-terminal domain"/>
    <property type="match status" value="1"/>
</dbReference>
<gene>
    <name evidence="3" type="ORF">OTU49_011397</name>
</gene>
<dbReference type="InterPro" id="IPR011042">
    <property type="entry name" value="6-blade_b-propeller_TolB-like"/>
</dbReference>
<evidence type="ECO:0000256" key="1">
    <source>
        <dbReference type="ARBA" id="ARBA00022737"/>
    </source>
</evidence>
<dbReference type="SUPFAM" id="SSF101898">
    <property type="entry name" value="NHL repeat"/>
    <property type="match status" value="1"/>
</dbReference>
<protein>
    <submittedName>
        <fullName evidence="3">Uncharacterized protein</fullName>
    </submittedName>
</protein>
<evidence type="ECO:0000256" key="2">
    <source>
        <dbReference type="PROSITE-ProRule" id="PRU00504"/>
    </source>
</evidence>
<dbReference type="Gene3D" id="2.40.10.500">
    <property type="match status" value="1"/>
</dbReference>
<dbReference type="InterPro" id="IPR050952">
    <property type="entry name" value="TRIM-NHL_E3_ligases"/>
</dbReference>
<comment type="caution">
    <text evidence="3">The sequence shown here is derived from an EMBL/GenBank/DDBJ whole genome shotgun (WGS) entry which is preliminary data.</text>
</comment>
<dbReference type="Proteomes" id="UP001445076">
    <property type="component" value="Unassembled WGS sequence"/>
</dbReference>
<sequence length="240" mass="26706">AFRKVLKSDSALLRPSAVVQLQDGCIAVKDRASIFFFDSEGGFASSIGCGSLQKPYGLCIDDEGKLLTIEAHSHGSINVLTICPQKRSVVAKMAVDLGLSFLELQNSKPRFLMWYQKEEILVVDLGLNCINVINYKNGKLLYKFGENGFGHGQFSDPAGITSDSYGNIYIADSRNHRIQVFDSSLNFTCILLTDCQLVRPSGIFITPDDDLLVINYWEHTVAKFSLTSKISYRELDIFPM</sequence>
<dbReference type="GO" id="GO:0043161">
    <property type="term" value="P:proteasome-mediated ubiquitin-dependent protein catabolic process"/>
    <property type="evidence" value="ECO:0007669"/>
    <property type="project" value="TreeGrafter"/>
</dbReference>
<keyword evidence="4" id="KW-1185">Reference proteome</keyword>
<dbReference type="GO" id="GO:0000209">
    <property type="term" value="P:protein polyubiquitination"/>
    <property type="evidence" value="ECO:0007669"/>
    <property type="project" value="TreeGrafter"/>
</dbReference>
<dbReference type="PROSITE" id="PS51125">
    <property type="entry name" value="NHL"/>
    <property type="match status" value="1"/>
</dbReference>
<evidence type="ECO:0000313" key="4">
    <source>
        <dbReference type="Proteomes" id="UP001445076"/>
    </source>
</evidence>
<dbReference type="InterPro" id="IPR001258">
    <property type="entry name" value="NHL_repeat"/>
</dbReference>
<dbReference type="GO" id="GO:0008270">
    <property type="term" value="F:zinc ion binding"/>
    <property type="evidence" value="ECO:0007669"/>
    <property type="project" value="UniProtKB-KW"/>
</dbReference>
<dbReference type="GO" id="GO:0061630">
    <property type="term" value="F:ubiquitin protein ligase activity"/>
    <property type="evidence" value="ECO:0007669"/>
    <property type="project" value="TreeGrafter"/>
</dbReference>
<feature type="repeat" description="NHL" evidence="2">
    <location>
        <begin position="141"/>
        <end position="184"/>
    </location>
</feature>